<dbReference type="InterPro" id="IPR035089">
    <property type="entry name" value="Phage_sheath_subtilisin"/>
</dbReference>
<dbReference type="AlphaFoldDB" id="A0A6G3TBW9"/>
<feature type="domain" description="Tail sheath protein C-terminal" evidence="3">
    <location>
        <begin position="434"/>
        <end position="531"/>
    </location>
</feature>
<evidence type="ECO:0000313" key="5">
    <source>
        <dbReference type="Proteomes" id="UP000475666"/>
    </source>
</evidence>
<evidence type="ECO:0000259" key="2">
    <source>
        <dbReference type="Pfam" id="PF04984"/>
    </source>
</evidence>
<comment type="caution">
    <text evidence="4">The sequence shown here is derived from an EMBL/GenBank/DDBJ whole genome shotgun (WGS) entry which is preliminary data.</text>
</comment>
<dbReference type="PANTHER" id="PTHR35861:SF1">
    <property type="entry name" value="PHAGE TAIL SHEATH PROTEIN"/>
    <property type="match status" value="1"/>
</dbReference>
<name>A0A6G3TBW9_9ACTN</name>
<dbReference type="Gene3D" id="3.40.50.11780">
    <property type="match status" value="1"/>
</dbReference>
<dbReference type="PANTHER" id="PTHR35861">
    <property type="match status" value="1"/>
</dbReference>
<feature type="domain" description="Tail sheath protein subtilisin-like" evidence="2">
    <location>
        <begin position="256"/>
        <end position="423"/>
    </location>
</feature>
<accession>A0A6G3TBW9</accession>
<gene>
    <name evidence="4" type="ORF">G3I66_12285</name>
</gene>
<protein>
    <submittedName>
        <fullName evidence="4">Phage tail sheath family protein</fullName>
    </submittedName>
</protein>
<dbReference type="RefSeq" id="WP_164273707.1">
    <property type="nucleotide sequence ID" value="NZ_JAAGMQ010000348.1"/>
</dbReference>
<dbReference type="EMBL" id="JAAGMQ010000348">
    <property type="protein sequence ID" value="NEC33945.1"/>
    <property type="molecule type" value="Genomic_DNA"/>
</dbReference>
<comment type="similarity">
    <text evidence="1">Belongs to the myoviridae tail sheath protein family.</text>
</comment>
<dbReference type="InterPro" id="IPR052042">
    <property type="entry name" value="Tail_sheath_structural"/>
</dbReference>
<reference evidence="4 5" key="1">
    <citation type="submission" date="2020-01" db="EMBL/GenBank/DDBJ databases">
        <title>Insect and environment-associated Actinomycetes.</title>
        <authorList>
            <person name="Currrie C."/>
            <person name="Chevrette M."/>
            <person name="Carlson C."/>
            <person name="Stubbendieck R."/>
            <person name="Wendt-Pienkowski E."/>
        </authorList>
    </citation>
    <scope>NUCLEOTIDE SEQUENCE [LARGE SCALE GENOMIC DNA]</scope>
    <source>
        <strain evidence="4 5">SID7739</strain>
    </source>
</reference>
<dbReference type="Proteomes" id="UP000475666">
    <property type="component" value="Unassembled WGS sequence"/>
</dbReference>
<dbReference type="Pfam" id="PF04984">
    <property type="entry name" value="Phage_sheath_1"/>
    <property type="match status" value="1"/>
</dbReference>
<evidence type="ECO:0000256" key="1">
    <source>
        <dbReference type="ARBA" id="ARBA00008005"/>
    </source>
</evidence>
<proteinExistence type="inferred from homology"/>
<organism evidence="4 5">
    <name type="scientific">Streptomyces rubrogriseus</name>
    <dbReference type="NCBI Taxonomy" id="194673"/>
    <lineage>
        <taxon>Bacteria</taxon>
        <taxon>Bacillati</taxon>
        <taxon>Actinomycetota</taxon>
        <taxon>Actinomycetes</taxon>
        <taxon>Kitasatosporales</taxon>
        <taxon>Streptomycetaceae</taxon>
        <taxon>Streptomyces</taxon>
        <taxon>Streptomyces violaceoruber group</taxon>
    </lineage>
</organism>
<evidence type="ECO:0000313" key="4">
    <source>
        <dbReference type="EMBL" id="NEC33945.1"/>
    </source>
</evidence>
<dbReference type="InterPro" id="IPR020287">
    <property type="entry name" value="Tail_sheath_C"/>
</dbReference>
<sequence>MPVTPTYPGIYVEEVPSASRTIAAAPTSVTVFVGYTHPFKTRKSNYKQAVQIFSFADYEREFGGLFSVDWLPGDVGRAVYDFFLNGGSVGYVVALEVHTPTYGPTDGKPTDGVAAASLTLKPPAAAKGITFTGREPVDAAHSLTVAVSNLQPSASGTPLLADIVVSYGTRTETHRGVSLDPTDKKNWIEARIGTTAAPVSELVAVQKETDYPDAWPAAIAPAPLKSNLPSKPFTTYSAGDFTDVFAADGALDKVPVFNLLLTPGIWDFGVVSAALAFAERKRAFVIMDAPADTVADPTGYLKGGDEPPMIGTVMADEAAPRSIPKSQNGALYFPQLRSTDPETGEPVTVHPSGCVAGMYARVDANRGVWKAPAGLETVIAGATGVVSTGRMSDARHGTLNPLGVNCLRGFPGIGTVVFGARTTATANPAFQHHRYVPVRRTSLFLEQSLAASLTWVIFEPNDEPLWLAIRTTIEDFMLGLFNQGAFQGKTPSQAFRVSCDASTTTAVDQANGVVNIVVAYAPVKPAEFVILKLAQLAGQPRS</sequence>
<dbReference type="Pfam" id="PF17482">
    <property type="entry name" value="Phage_sheath_1C"/>
    <property type="match status" value="1"/>
</dbReference>
<evidence type="ECO:0000259" key="3">
    <source>
        <dbReference type="Pfam" id="PF17482"/>
    </source>
</evidence>